<dbReference type="InterPro" id="IPR037284">
    <property type="entry name" value="SUF_FeS_clus_asmbl_SufBD_sf"/>
</dbReference>
<sequence>MAEAQNIPAGSTTAGSIAVAAESTVATRMSAPPSFDVADFPVPHGREEEWRFTPLARLRGLHDGTAVASGEGVKVEVEAPEGVTVETVGRDDERLGKAGTPVDRVAAQAYSSFEKAAVVTVAKEAVLTEPIRISVHGQGGVAFGHQVIELGAFAEAVVVLDHTGDAVLAANVDYVLGDGAKLTVVSVQDWDEKAVHVSQHNALIGRDASFKSVVVTFGGDVVRIHPRVEYAGPGGEAELFGLYFTDAGQHQEHRLLVTHNVPHCKSNVAYKGALQGQDAHAVWIGDVLIQAAAEGTDTYELNRNLVLTDGARVDSVPNLEIETGEIAGAGHASATGRFDDEQLFYLMARGIPESEARRLVVRGFFAELVQQIGLPDVQERLLAKIEAELEASV</sequence>
<proteinExistence type="inferred from homology"/>
<evidence type="ECO:0000259" key="2">
    <source>
        <dbReference type="Pfam" id="PF01458"/>
    </source>
</evidence>
<feature type="domain" description="SUF system FeS cluster assembly SufBD core" evidence="2">
    <location>
        <begin position="137"/>
        <end position="364"/>
    </location>
</feature>
<dbReference type="RefSeq" id="WP_190102711.1">
    <property type="nucleotide sequence ID" value="NZ_BMUH01000003.1"/>
</dbReference>
<evidence type="ECO:0000256" key="1">
    <source>
        <dbReference type="ARBA" id="ARBA00043967"/>
    </source>
</evidence>
<dbReference type="GeneID" id="95603704"/>
<accession>A0ABY6R4Z3</accession>
<dbReference type="InterPro" id="IPR055346">
    <property type="entry name" value="Fe-S_cluster_assembly_SufBD"/>
</dbReference>
<dbReference type="Pfam" id="PF01458">
    <property type="entry name" value="SUFBD_core"/>
    <property type="match status" value="1"/>
</dbReference>
<dbReference type="InterPro" id="IPR000825">
    <property type="entry name" value="SUF_FeS_clus_asmbl_SufBD_core"/>
</dbReference>
<keyword evidence="4" id="KW-1185">Reference proteome</keyword>
<dbReference type="NCBIfam" id="TIGR01981">
    <property type="entry name" value="sufD"/>
    <property type="match status" value="1"/>
</dbReference>
<dbReference type="PANTHER" id="PTHR43575">
    <property type="entry name" value="PROTEIN ABCI7, CHLOROPLASTIC"/>
    <property type="match status" value="1"/>
</dbReference>
<name>A0ABY6R4Z3_9ACTN</name>
<evidence type="ECO:0000313" key="3">
    <source>
        <dbReference type="EMBL" id="UZX24625.1"/>
    </source>
</evidence>
<dbReference type="EMBL" id="CP084204">
    <property type="protein sequence ID" value="UZX24625.1"/>
    <property type="molecule type" value="Genomic_DNA"/>
</dbReference>
<dbReference type="SUPFAM" id="SSF101960">
    <property type="entry name" value="Stabilizer of iron transporter SufD"/>
    <property type="match status" value="1"/>
</dbReference>
<evidence type="ECO:0000313" key="4">
    <source>
        <dbReference type="Proteomes" id="UP001164506"/>
    </source>
</evidence>
<comment type="similarity">
    <text evidence="1">Belongs to the iron-sulfur cluster assembly SufBD family.</text>
</comment>
<reference evidence="3" key="1">
    <citation type="submission" date="2021-09" db="EMBL/GenBank/DDBJ databases">
        <title>Complete genome sequence and metabolic characterization of Streptomyces tanashiensis DSM 731 the producer of antibacterial Kalafungin and diverse secondary metabolites.</title>
        <authorList>
            <person name="Abbasi M.N."/>
            <person name="Anwar M.N."/>
            <person name="Alam K."/>
            <person name="Shoaib M."/>
            <person name="Lin Z."/>
            <person name="Hayat M."/>
            <person name="Ali M.I."/>
            <person name="Malik H.M.T."/>
            <person name="Ahmed I."/>
            <person name="Li A."/>
            <person name="Hailong Wang H."/>
            <person name="Zhang Y."/>
        </authorList>
    </citation>
    <scope>NUCLEOTIDE SEQUENCE</scope>
    <source>
        <strain evidence="3">Kala</strain>
    </source>
</reference>
<dbReference type="Proteomes" id="UP001164506">
    <property type="component" value="Chromosome"/>
</dbReference>
<organism evidence="3 4">
    <name type="scientific">Streptomyces tanashiensis</name>
    <dbReference type="NCBI Taxonomy" id="67367"/>
    <lineage>
        <taxon>Bacteria</taxon>
        <taxon>Bacillati</taxon>
        <taxon>Actinomycetota</taxon>
        <taxon>Actinomycetes</taxon>
        <taxon>Kitasatosporales</taxon>
        <taxon>Streptomycetaceae</taxon>
        <taxon>Streptomyces</taxon>
    </lineage>
</organism>
<gene>
    <name evidence="3" type="primary">sufD</name>
    <name evidence="3" type="ORF">LDH80_29705</name>
</gene>
<dbReference type="PANTHER" id="PTHR43575:SF1">
    <property type="entry name" value="PROTEIN ABCI7, CHLOROPLASTIC"/>
    <property type="match status" value="1"/>
</dbReference>
<dbReference type="InterPro" id="IPR011542">
    <property type="entry name" value="SUF_FeS_clus_asmbl_SufD"/>
</dbReference>
<protein>
    <submittedName>
        <fullName evidence="3">Fe-S cluster assembly protein SufD</fullName>
    </submittedName>
</protein>